<evidence type="ECO:0000259" key="2">
    <source>
        <dbReference type="Pfam" id="PF22600"/>
    </source>
</evidence>
<accession>A0AAN7SK12</accession>
<evidence type="ECO:0000259" key="1">
    <source>
        <dbReference type="Pfam" id="PF17797"/>
    </source>
</evidence>
<dbReference type="AlphaFoldDB" id="A0AAN7SK12"/>
<dbReference type="PANTHER" id="PTHR12271:SF133">
    <property type="entry name" value="POLY(A) RNA POLYMERASE, MITOCHONDRIAL"/>
    <property type="match status" value="1"/>
</dbReference>
<dbReference type="Gene3D" id="3.30.460.10">
    <property type="entry name" value="Beta Polymerase, domain 2"/>
    <property type="match status" value="1"/>
</dbReference>
<organism evidence="3 4">
    <name type="scientific">Aquatica leii</name>
    <dbReference type="NCBI Taxonomy" id="1421715"/>
    <lineage>
        <taxon>Eukaryota</taxon>
        <taxon>Metazoa</taxon>
        <taxon>Ecdysozoa</taxon>
        <taxon>Arthropoda</taxon>
        <taxon>Hexapoda</taxon>
        <taxon>Insecta</taxon>
        <taxon>Pterygota</taxon>
        <taxon>Neoptera</taxon>
        <taxon>Endopterygota</taxon>
        <taxon>Coleoptera</taxon>
        <taxon>Polyphaga</taxon>
        <taxon>Elateriformia</taxon>
        <taxon>Elateroidea</taxon>
        <taxon>Lampyridae</taxon>
        <taxon>Luciolinae</taxon>
        <taxon>Aquatica</taxon>
    </lineage>
</organism>
<dbReference type="EMBL" id="JARPUR010000001">
    <property type="protein sequence ID" value="KAK4885962.1"/>
    <property type="molecule type" value="Genomic_DNA"/>
</dbReference>
<dbReference type="GO" id="GO:1990817">
    <property type="term" value="F:poly(A) RNA polymerase activity"/>
    <property type="evidence" value="ECO:0007669"/>
    <property type="project" value="UniProtKB-ARBA"/>
</dbReference>
<feature type="domain" description="RL" evidence="1">
    <location>
        <begin position="56"/>
        <end position="123"/>
    </location>
</feature>
<dbReference type="Pfam" id="PF17797">
    <property type="entry name" value="RL"/>
    <property type="match status" value="1"/>
</dbReference>
<dbReference type="Pfam" id="PF22600">
    <property type="entry name" value="MTPAP-like_central"/>
    <property type="match status" value="1"/>
</dbReference>
<dbReference type="GO" id="GO:0031123">
    <property type="term" value="P:RNA 3'-end processing"/>
    <property type="evidence" value="ECO:0007669"/>
    <property type="project" value="TreeGrafter"/>
</dbReference>
<dbReference type="SUPFAM" id="SSF81631">
    <property type="entry name" value="PAP/OAS1 substrate-binding domain"/>
    <property type="match status" value="1"/>
</dbReference>
<name>A0AAN7SK12_9COLE</name>
<keyword evidence="4" id="KW-1185">Reference proteome</keyword>
<dbReference type="InterPro" id="IPR041252">
    <property type="entry name" value="RL"/>
</dbReference>
<dbReference type="Gene3D" id="1.10.1410.10">
    <property type="match status" value="1"/>
</dbReference>
<protein>
    <recommendedName>
        <fullName evidence="5">Poly(A) RNA polymerase, mitochondrial</fullName>
    </recommendedName>
</protein>
<gene>
    <name evidence="3" type="ORF">RN001_002233</name>
</gene>
<dbReference type="SUPFAM" id="SSF81301">
    <property type="entry name" value="Nucleotidyltransferase"/>
    <property type="match status" value="1"/>
</dbReference>
<evidence type="ECO:0000313" key="4">
    <source>
        <dbReference type="Proteomes" id="UP001353858"/>
    </source>
</evidence>
<dbReference type="Proteomes" id="UP001353858">
    <property type="component" value="Unassembled WGS sequence"/>
</dbReference>
<feature type="domain" description="Poly(A) RNA polymerase mitochondrial-like central palm" evidence="2">
    <location>
        <begin position="183"/>
        <end position="336"/>
    </location>
</feature>
<dbReference type="InterPro" id="IPR054708">
    <property type="entry name" value="MTPAP-like_central"/>
</dbReference>
<dbReference type="PANTHER" id="PTHR12271">
    <property type="entry name" value="POLY A POLYMERASE CID PAP -RELATED"/>
    <property type="match status" value="1"/>
</dbReference>
<dbReference type="InterPro" id="IPR043519">
    <property type="entry name" value="NT_sf"/>
</dbReference>
<dbReference type="CDD" id="cd05402">
    <property type="entry name" value="NT_PAP_TUTase"/>
    <property type="match status" value="1"/>
</dbReference>
<evidence type="ECO:0000313" key="3">
    <source>
        <dbReference type="EMBL" id="KAK4885962.1"/>
    </source>
</evidence>
<evidence type="ECO:0008006" key="5">
    <source>
        <dbReference type="Google" id="ProtNLM"/>
    </source>
</evidence>
<reference evidence="4" key="1">
    <citation type="submission" date="2023-01" db="EMBL/GenBank/DDBJ databases">
        <title>Key to firefly adult light organ development and bioluminescence: homeobox transcription factors regulate luciferase expression and transportation to peroxisome.</title>
        <authorList>
            <person name="Fu X."/>
        </authorList>
    </citation>
    <scope>NUCLEOTIDE SEQUENCE [LARGE SCALE GENOMIC DNA]</scope>
</reference>
<proteinExistence type="predicted"/>
<sequence>MLSLSHKSYLKNCKYNLFHRQFGLFLSKCKILTKQSCRQVSHEQKQQIKKVIPFLDMINTRRDQARKSILVQVQSTESFKELHSYCNSLGTVNQTFHYTTGAEQMNFIIIEFTRESNVTSVINNSLHLNKDQGFPVHSNFLWFKASNRKSRLKLHNCQLNKENGNKIPTSSEIREFLQTKNDISEQIEGLYNLTKLNEVATRLRFLTTRQIELSVAGMFPHAIAYPFGSSVNGFGKMGCDLDIVFQLTSECLAKEDSRLVFHCKAINSYERSVTQRHMEVMGDLLQLFLPGCTQIRKILQARVPIIKYYQQFTDVECDLSMSNMSGVFMSDLLYVFGLIDSRVRPLVFVVRKWAQEVGITNNSPGRWLSNFSLTLLVLAFLQKIGTSPLVLPSINTILKQSGTGYNSVSENESSFIQNIALSQYRSSNTDSLEKLLKQFFNFYSSFDFTTKAINLNEAITITKPEYNALYIVNPLERGLNVSKNVSQEELEKFKYELRNASWSLESQEKENSNWGILDILQTKKKVATNYFNFPKQERLMEVSKLFDEEKEKKSNYSKTSSENAINTVSYHKANSLIFNQFL</sequence>
<comment type="caution">
    <text evidence="3">The sequence shown here is derived from an EMBL/GenBank/DDBJ whole genome shotgun (WGS) entry which is preliminary data.</text>
</comment>
<dbReference type="GO" id="GO:0046872">
    <property type="term" value="F:metal ion binding"/>
    <property type="evidence" value="ECO:0007669"/>
    <property type="project" value="UniProtKB-KW"/>
</dbReference>